<dbReference type="Gene3D" id="3.40.50.2000">
    <property type="entry name" value="Glycogen Phosphorylase B"/>
    <property type="match status" value="2"/>
</dbReference>
<dbReference type="AlphaFoldDB" id="A0A6V7TYB0"/>
<dbReference type="Pfam" id="PF00201">
    <property type="entry name" value="UDPGT"/>
    <property type="match status" value="1"/>
</dbReference>
<evidence type="ECO:0000313" key="8">
    <source>
        <dbReference type="EMBL" id="CAD2138792.1"/>
    </source>
</evidence>
<evidence type="ECO:0000256" key="3">
    <source>
        <dbReference type="ARBA" id="ARBA00022676"/>
    </source>
</evidence>
<dbReference type="CDD" id="cd03784">
    <property type="entry name" value="GT1_Gtf-like"/>
    <property type="match status" value="1"/>
</dbReference>
<sequence>MKKNILLIILFLIFQLCQVLKAYKVLVYSQTLTRSHVILNAKVAEALASDGHNVTILEVEYMEPLAEFDGSSAKGVKKISVKTDLNKAKETIQQKFIEIYFKEATAWSLITGYKNDEDFQNTINEVCEHFLDTQTELIEQLKNEKFDLFIGEQINFCGSALSYLFGIPIHILLVSCPIQEHVSSLVGMPFPASYVPSIYGVPMSDKMSINQRFSNLVATFVHERAFYYGIEELNELFRRRFGSNYPTIQNIVKETPLVFVNVDEFVDFPRPINPNVVYIGGLGFNKITTKTTTNLKEPYLTEINKGKGTIYFSLGSLLNTFTLPNNFIKNLFASFGSLKEWHFIVKISEGDEHSLEMSKNYSNVFLTSWAPQRAILEHPNTKLFISHGGYNSLMEAALSATPIISFGFFAEQRRNSLVPERNGWGKSFNKALLLNGKEEFVEGIQTILNDPKYAEEAKRLSKLLANKPFSAREKLLKNIRFLEQNGGYLPELLSEARNLSVFQLYNLDILIILGILIFGFLIIFVLLIKYLLNLFSAFFRFKSKDKRE</sequence>
<dbReference type="FunFam" id="3.40.50.2000:FF:000021">
    <property type="entry name" value="UDP-glucuronosyltransferase"/>
    <property type="match status" value="1"/>
</dbReference>
<organism evidence="8 9">
    <name type="scientific">Meloidogyne enterolobii</name>
    <name type="common">Root-knot nematode worm</name>
    <name type="synonym">Meloidogyne mayaguensis</name>
    <dbReference type="NCBI Taxonomy" id="390850"/>
    <lineage>
        <taxon>Eukaryota</taxon>
        <taxon>Metazoa</taxon>
        <taxon>Ecdysozoa</taxon>
        <taxon>Nematoda</taxon>
        <taxon>Chromadorea</taxon>
        <taxon>Rhabditida</taxon>
        <taxon>Tylenchina</taxon>
        <taxon>Tylenchomorpha</taxon>
        <taxon>Tylenchoidea</taxon>
        <taxon>Meloidogynidae</taxon>
        <taxon>Meloidogyninae</taxon>
        <taxon>Meloidogyne</taxon>
    </lineage>
</organism>
<keyword evidence="4" id="KW-0808">Transferase</keyword>
<comment type="catalytic activity">
    <reaction evidence="5">
        <text>glucuronate acceptor + UDP-alpha-D-glucuronate = acceptor beta-D-glucuronoside + UDP + H(+)</text>
        <dbReference type="Rhea" id="RHEA:21032"/>
        <dbReference type="ChEBI" id="CHEBI:15378"/>
        <dbReference type="ChEBI" id="CHEBI:58052"/>
        <dbReference type="ChEBI" id="CHEBI:58223"/>
        <dbReference type="ChEBI" id="CHEBI:132367"/>
        <dbReference type="ChEBI" id="CHEBI:132368"/>
        <dbReference type="EC" id="2.4.1.17"/>
    </reaction>
</comment>
<dbReference type="GO" id="GO:0015020">
    <property type="term" value="F:glucuronosyltransferase activity"/>
    <property type="evidence" value="ECO:0007669"/>
    <property type="project" value="UniProtKB-EC"/>
</dbReference>
<evidence type="ECO:0000256" key="4">
    <source>
        <dbReference type="ARBA" id="ARBA00022679"/>
    </source>
</evidence>
<keyword evidence="6" id="KW-1133">Transmembrane helix</keyword>
<evidence type="ECO:0000256" key="7">
    <source>
        <dbReference type="SAM" id="SignalP"/>
    </source>
</evidence>
<reference evidence="8 9" key="1">
    <citation type="submission" date="2020-08" db="EMBL/GenBank/DDBJ databases">
        <authorList>
            <person name="Koutsovoulos G."/>
            <person name="Danchin GJ E."/>
        </authorList>
    </citation>
    <scope>NUCLEOTIDE SEQUENCE [LARGE SCALE GENOMIC DNA]</scope>
</reference>
<protein>
    <recommendedName>
        <fullName evidence="2">glucuronosyltransferase</fullName>
        <ecNumber evidence="2">2.4.1.17</ecNumber>
    </recommendedName>
</protein>
<evidence type="ECO:0000313" key="9">
    <source>
        <dbReference type="Proteomes" id="UP000580250"/>
    </source>
</evidence>
<proteinExistence type="inferred from homology"/>
<dbReference type="OrthoDB" id="5835829at2759"/>
<dbReference type="SUPFAM" id="SSF53756">
    <property type="entry name" value="UDP-Glycosyltransferase/glycogen phosphorylase"/>
    <property type="match status" value="1"/>
</dbReference>
<evidence type="ECO:0000256" key="1">
    <source>
        <dbReference type="ARBA" id="ARBA00009995"/>
    </source>
</evidence>
<evidence type="ECO:0000256" key="5">
    <source>
        <dbReference type="ARBA" id="ARBA00047475"/>
    </source>
</evidence>
<evidence type="ECO:0000256" key="6">
    <source>
        <dbReference type="SAM" id="Phobius"/>
    </source>
</evidence>
<dbReference type="Proteomes" id="UP000580250">
    <property type="component" value="Unassembled WGS sequence"/>
</dbReference>
<comment type="similarity">
    <text evidence="1">Belongs to the UDP-glycosyltransferase family.</text>
</comment>
<dbReference type="PANTHER" id="PTHR48043">
    <property type="entry name" value="EG:EG0003.4 PROTEIN-RELATED"/>
    <property type="match status" value="1"/>
</dbReference>
<gene>
    <name evidence="8" type="ORF">MENT_LOCUS5901</name>
</gene>
<dbReference type="EMBL" id="CAJEWN010000022">
    <property type="protein sequence ID" value="CAD2138792.1"/>
    <property type="molecule type" value="Genomic_DNA"/>
</dbReference>
<comment type="caution">
    <text evidence="8">The sequence shown here is derived from an EMBL/GenBank/DDBJ whole genome shotgun (WGS) entry which is preliminary data.</text>
</comment>
<keyword evidence="6" id="KW-0812">Transmembrane</keyword>
<feature type="transmembrane region" description="Helical" evidence="6">
    <location>
        <begin position="509"/>
        <end position="532"/>
    </location>
</feature>
<keyword evidence="7" id="KW-0732">Signal</keyword>
<evidence type="ECO:0000256" key="2">
    <source>
        <dbReference type="ARBA" id="ARBA00012544"/>
    </source>
</evidence>
<name>A0A6V7TYB0_MELEN</name>
<keyword evidence="6" id="KW-0472">Membrane</keyword>
<dbReference type="InterPro" id="IPR050271">
    <property type="entry name" value="UDP-glycosyltransferase"/>
</dbReference>
<accession>A0A6V7TYB0</accession>
<dbReference type="InterPro" id="IPR002213">
    <property type="entry name" value="UDP_glucos_trans"/>
</dbReference>
<dbReference type="PANTHER" id="PTHR48043:SF143">
    <property type="entry name" value="UDP-GLUCURONOSYLTRANSFERASE"/>
    <property type="match status" value="1"/>
</dbReference>
<feature type="chain" id="PRO_5028451093" description="glucuronosyltransferase" evidence="7">
    <location>
        <begin position="23"/>
        <end position="548"/>
    </location>
</feature>
<dbReference type="EC" id="2.4.1.17" evidence="2"/>
<feature type="signal peptide" evidence="7">
    <location>
        <begin position="1"/>
        <end position="22"/>
    </location>
</feature>
<keyword evidence="3" id="KW-0328">Glycosyltransferase</keyword>